<reference evidence="1 3" key="2">
    <citation type="journal article" date="2013" name="Nature">
        <title>Insights into bilaterian evolution from three spiralian genomes.</title>
        <authorList>
            <person name="Simakov O."/>
            <person name="Marletaz F."/>
            <person name="Cho S.J."/>
            <person name="Edsinger-Gonzales E."/>
            <person name="Havlak P."/>
            <person name="Hellsten U."/>
            <person name="Kuo D.H."/>
            <person name="Larsson T."/>
            <person name="Lv J."/>
            <person name="Arendt D."/>
            <person name="Savage R."/>
            <person name="Osoegawa K."/>
            <person name="de Jong P."/>
            <person name="Grimwood J."/>
            <person name="Chapman J.A."/>
            <person name="Shapiro H."/>
            <person name="Aerts A."/>
            <person name="Otillar R.P."/>
            <person name="Terry A.Y."/>
            <person name="Boore J.L."/>
            <person name="Grigoriev I.V."/>
            <person name="Lindberg D.R."/>
            <person name="Seaver E.C."/>
            <person name="Weisblat D.A."/>
            <person name="Putnam N.H."/>
            <person name="Rokhsar D.S."/>
        </authorList>
    </citation>
    <scope>NUCLEOTIDE SEQUENCE</scope>
</reference>
<accession>T1FGU1</accession>
<proteinExistence type="predicted"/>
<dbReference type="EMBL" id="KB097635">
    <property type="protein sequence ID" value="ESN93165.1"/>
    <property type="molecule type" value="Genomic_DNA"/>
</dbReference>
<sequence>MNGAYGSSKLTAGGRLDEESFLDDEALDCQSNEELINSPTCRPTKMSNHAGSLTVHFSAPSKTLAGQSHKILKEEKSEIDQSSNDLEQIYSDHNYPAMFREEDFRTKNVNSYSNRINERLENDQLFSTSKKRTGMKNELEFTKTRANFEKNEKATLYVRRINDPVIYLYRQKVEHPMSIEPMLSTNNCTVDTHMLLDPRFCKLRHGSDVNEQPG</sequence>
<dbReference type="EMBL" id="AMQM01007528">
    <property type="status" value="NOT_ANNOTATED_CDS"/>
    <property type="molecule type" value="Genomic_DNA"/>
</dbReference>
<protein>
    <submittedName>
        <fullName evidence="1 2">Uncharacterized protein</fullName>
    </submittedName>
</protein>
<dbReference type="HOGENOM" id="CLU_1290239_0_0_1"/>
<dbReference type="InParanoid" id="T1FGU1"/>
<dbReference type="Proteomes" id="UP000015101">
    <property type="component" value="Unassembled WGS sequence"/>
</dbReference>
<keyword evidence="3" id="KW-1185">Reference proteome</keyword>
<dbReference type="RefSeq" id="XP_009028763.1">
    <property type="nucleotide sequence ID" value="XM_009030515.1"/>
</dbReference>
<dbReference type="KEGG" id="hro:HELRODRAFT_181274"/>
<reference evidence="2" key="3">
    <citation type="submission" date="2015-06" db="UniProtKB">
        <authorList>
            <consortium name="EnsemblMetazoa"/>
        </authorList>
    </citation>
    <scope>IDENTIFICATION</scope>
</reference>
<dbReference type="GeneID" id="20208040"/>
<reference evidence="3" key="1">
    <citation type="submission" date="2012-12" db="EMBL/GenBank/DDBJ databases">
        <authorList>
            <person name="Hellsten U."/>
            <person name="Grimwood J."/>
            <person name="Chapman J.A."/>
            <person name="Shapiro H."/>
            <person name="Aerts A."/>
            <person name="Otillar R.P."/>
            <person name="Terry A.Y."/>
            <person name="Boore J.L."/>
            <person name="Simakov O."/>
            <person name="Marletaz F."/>
            <person name="Cho S.-J."/>
            <person name="Edsinger-Gonzales E."/>
            <person name="Havlak P."/>
            <person name="Kuo D.-H."/>
            <person name="Larsson T."/>
            <person name="Lv J."/>
            <person name="Arendt D."/>
            <person name="Savage R."/>
            <person name="Osoegawa K."/>
            <person name="de Jong P."/>
            <person name="Lindberg D.R."/>
            <person name="Seaver E.C."/>
            <person name="Weisblat D.A."/>
            <person name="Putnam N.H."/>
            <person name="Grigoriev I.V."/>
            <person name="Rokhsar D.S."/>
        </authorList>
    </citation>
    <scope>NUCLEOTIDE SEQUENCE</scope>
</reference>
<dbReference type="EnsemblMetazoa" id="HelroT181274">
    <property type="protein sequence ID" value="HelroP181274"/>
    <property type="gene ID" value="HelroG181274"/>
</dbReference>
<gene>
    <name evidence="2" type="primary">20208040</name>
    <name evidence="1" type="ORF">HELRODRAFT_181274</name>
</gene>
<evidence type="ECO:0000313" key="3">
    <source>
        <dbReference type="Proteomes" id="UP000015101"/>
    </source>
</evidence>
<evidence type="ECO:0000313" key="1">
    <source>
        <dbReference type="EMBL" id="ESN93165.1"/>
    </source>
</evidence>
<dbReference type="CTD" id="20208040"/>
<evidence type="ECO:0000313" key="2">
    <source>
        <dbReference type="EnsemblMetazoa" id="HelroP181274"/>
    </source>
</evidence>
<dbReference type="AlphaFoldDB" id="T1FGU1"/>
<name>T1FGU1_HELRO</name>
<organism evidence="2 3">
    <name type="scientific">Helobdella robusta</name>
    <name type="common">Californian leech</name>
    <dbReference type="NCBI Taxonomy" id="6412"/>
    <lineage>
        <taxon>Eukaryota</taxon>
        <taxon>Metazoa</taxon>
        <taxon>Spiralia</taxon>
        <taxon>Lophotrochozoa</taxon>
        <taxon>Annelida</taxon>
        <taxon>Clitellata</taxon>
        <taxon>Hirudinea</taxon>
        <taxon>Rhynchobdellida</taxon>
        <taxon>Glossiphoniidae</taxon>
        <taxon>Helobdella</taxon>
    </lineage>
</organism>